<keyword evidence="3" id="KW-1185">Reference proteome</keyword>
<dbReference type="GeneID" id="64602723"/>
<feature type="transmembrane region" description="Helical" evidence="1">
    <location>
        <begin position="78"/>
        <end position="100"/>
    </location>
</feature>
<feature type="transmembrane region" description="Helical" evidence="1">
    <location>
        <begin position="112"/>
        <end position="132"/>
    </location>
</feature>
<evidence type="ECO:0000313" key="2">
    <source>
        <dbReference type="EMBL" id="KAG1787688.1"/>
    </source>
</evidence>
<keyword evidence="1" id="KW-0812">Transmembrane</keyword>
<accession>A0A9P7AFE0</accession>
<sequence length="208" mass="22547">MVGPEKSSQLSLQAEILTLILDLIVTLCTESIGFVRDISLRSALASESRLRFNTNMRPLTAAHGWYNPNGTLLNGISAVLLIVSYSSASLVVCMNFIVWIPAGYDGVTITRFPPLILGVALLRQVMIALSGMRAAKILTWSSSPFDPALVHHTQSIPATFWCMCRVSDLDTYGGPAKPLDTQPSAWHAHPSIRKVDISLWVIVAACAG</sequence>
<dbReference type="EMBL" id="JABBWE010000076">
    <property type="protein sequence ID" value="KAG1787688.1"/>
    <property type="molecule type" value="Genomic_DNA"/>
</dbReference>
<protein>
    <submittedName>
        <fullName evidence="2">Uncharacterized protein</fullName>
    </submittedName>
</protein>
<name>A0A9P7AFE0_9AGAM</name>
<dbReference type="OrthoDB" id="2690658at2759"/>
<evidence type="ECO:0000256" key="1">
    <source>
        <dbReference type="SAM" id="Phobius"/>
    </source>
</evidence>
<organism evidence="2 3">
    <name type="scientific">Suillus plorans</name>
    <dbReference type="NCBI Taxonomy" id="116603"/>
    <lineage>
        <taxon>Eukaryota</taxon>
        <taxon>Fungi</taxon>
        <taxon>Dikarya</taxon>
        <taxon>Basidiomycota</taxon>
        <taxon>Agaricomycotina</taxon>
        <taxon>Agaricomycetes</taxon>
        <taxon>Agaricomycetidae</taxon>
        <taxon>Boletales</taxon>
        <taxon>Suillineae</taxon>
        <taxon>Suillaceae</taxon>
        <taxon>Suillus</taxon>
    </lineage>
</organism>
<keyword evidence="1" id="KW-1133">Transmembrane helix</keyword>
<reference evidence="2" key="1">
    <citation type="journal article" date="2020" name="New Phytol.">
        <title>Comparative genomics reveals dynamic genome evolution in host specialist ectomycorrhizal fungi.</title>
        <authorList>
            <person name="Lofgren L.A."/>
            <person name="Nguyen N.H."/>
            <person name="Vilgalys R."/>
            <person name="Ruytinx J."/>
            <person name="Liao H.L."/>
            <person name="Branco S."/>
            <person name="Kuo A."/>
            <person name="LaButti K."/>
            <person name="Lipzen A."/>
            <person name="Andreopoulos W."/>
            <person name="Pangilinan J."/>
            <person name="Riley R."/>
            <person name="Hundley H."/>
            <person name="Na H."/>
            <person name="Barry K."/>
            <person name="Grigoriev I.V."/>
            <person name="Stajich J.E."/>
            <person name="Kennedy P.G."/>
        </authorList>
    </citation>
    <scope>NUCLEOTIDE SEQUENCE</scope>
    <source>
        <strain evidence="2">S12</strain>
    </source>
</reference>
<proteinExistence type="predicted"/>
<gene>
    <name evidence="2" type="ORF">HD556DRAFT_1501354</name>
</gene>
<dbReference type="AlphaFoldDB" id="A0A9P7AFE0"/>
<keyword evidence="1" id="KW-0472">Membrane</keyword>
<evidence type="ECO:0000313" key="3">
    <source>
        <dbReference type="Proteomes" id="UP000719766"/>
    </source>
</evidence>
<dbReference type="Proteomes" id="UP000719766">
    <property type="component" value="Unassembled WGS sequence"/>
</dbReference>
<dbReference type="RefSeq" id="XP_041155011.1">
    <property type="nucleotide sequence ID" value="XM_041308959.1"/>
</dbReference>
<comment type="caution">
    <text evidence="2">The sequence shown here is derived from an EMBL/GenBank/DDBJ whole genome shotgun (WGS) entry which is preliminary data.</text>
</comment>